<dbReference type="Pfam" id="PF13614">
    <property type="entry name" value="AAA_31"/>
    <property type="match status" value="1"/>
</dbReference>
<dbReference type="Gene3D" id="3.40.50.300">
    <property type="entry name" value="P-loop containing nucleotide triphosphate hydrolases"/>
    <property type="match status" value="1"/>
</dbReference>
<comment type="caution">
    <text evidence="3">The sequence shown here is derived from an EMBL/GenBank/DDBJ whole genome shotgun (WGS) entry which is preliminary data.</text>
</comment>
<dbReference type="InterPro" id="IPR027417">
    <property type="entry name" value="P-loop_NTPase"/>
</dbReference>
<dbReference type="InterPro" id="IPR025669">
    <property type="entry name" value="AAA_dom"/>
</dbReference>
<reference evidence="3 4" key="2">
    <citation type="submission" date="2007-04" db="EMBL/GenBank/DDBJ databases">
        <authorList>
            <person name="Fulton L."/>
            <person name="Clifton S."/>
            <person name="Fulton B."/>
            <person name="Xu J."/>
            <person name="Minx P."/>
            <person name="Mardis E.R."/>
            <person name="Wilson R.K."/>
        </authorList>
    </citation>
    <scope>NUCLEOTIDE SEQUENCE [LARGE SCALE GENOMIC DNA]</scope>
    <source>
        <strain evidence="4">ATCC 25986 / DSM 3979 / JCM 10188 / KCTC 3647 / NCTC 11838 / VPI 1003</strain>
    </source>
</reference>
<name>A4E8G6_COLAA</name>
<feature type="domain" description="AAA" evidence="2">
    <location>
        <begin position="1"/>
        <end position="170"/>
    </location>
</feature>
<evidence type="ECO:0000256" key="1">
    <source>
        <dbReference type="SAM" id="MobiDB-lite"/>
    </source>
</evidence>
<dbReference type="Proteomes" id="UP000002979">
    <property type="component" value="Unassembled WGS sequence"/>
</dbReference>
<dbReference type="AlphaFoldDB" id="A4E8G6"/>
<accession>A4E8G6</accession>
<dbReference type="PANTHER" id="PTHR13696">
    <property type="entry name" value="P-LOOP CONTAINING NUCLEOSIDE TRIPHOSPHATE HYDROLASE"/>
    <property type="match status" value="1"/>
</dbReference>
<evidence type="ECO:0000259" key="2">
    <source>
        <dbReference type="Pfam" id="PF13614"/>
    </source>
</evidence>
<organism evidence="3 4">
    <name type="scientific">Collinsella aerofaciens (strain ATCC 25986 / DSM 3979 / JCM 10188 / KCTC 3647 / NCTC 11838 / VPI 1003)</name>
    <dbReference type="NCBI Taxonomy" id="411903"/>
    <lineage>
        <taxon>Bacteria</taxon>
        <taxon>Bacillati</taxon>
        <taxon>Actinomycetota</taxon>
        <taxon>Coriobacteriia</taxon>
        <taxon>Coriobacteriales</taxon>
        <taxon>Coriobacteriaceae</taxon>
        <taxon>Collinsella</taxon>
    </lineage>
</organism>
<dbReference type="EMBL" id="AAVN02000002">
    <property type="protein sequence ID" value="EBA40182.1"/>
    <property type="molecule type" value="Genomic_DNA"/>
</dbReference>
<evidence type="ECO:0000313" key="3">
    <source>
        <dbReference type="EMBL" id="EBA40182.1"/>
    </source>
</evidence>
<dbReference type="InterPro" id="IPR050678">
    <property type="entry name" value="DNA_Partitioning_ATPase"/>
</dbReference>
<feature type="region of interest" description="Disordered" evidence="1">
    <location>
        <begin position="230"/>
        <end position="251"/>
    </location>
</feature>
<reference evidence="3 4" key="1">
    <citation type="submission" date="2007-01" db="EMBL/GenBank/DDBJ databases">
        <title>Draft genome sequence of Collinsella aerofaciens (ATCC 25986).</title>
        <authorList>
            <person name="Sudarsanam P."/>
            <person name="Ley R."/>
            <person name="Guruge J."/>
            <person name="Turnbaugh P.J."/>
            <person name="Mahowald M."/>
            <person name="Liep D."/>
            <person name="Gordon J."/>
        </authorList>
    </citation>
    <scope>NUCLEOTIDE SEQUENCE [LARGE SCALE GENOMIC DNA]</scope>
    <source>
        <strain evidence="4">ATCC 25986 / DSM 3979 / JCM 10188 / KCTC 3647 / NCTC 11838 / VPI 1003</strain>
    </source>
</reference>
<dbReference type="RefSeq" id="WP_006234651.1">
    <property type="nucleotide sequence ID" value="NZ_AAVN02000002.1"/>
</dbReference>
<dbReference type="CDD" id="cd02042">
    <property type="entry name" value="ParAB_family"/>
    <property type="match status" value="1"/>
</dbReference>
<proteinExistence type="predicted"/>
<protein>
    <submittedName>
        <fullName evidence="3">CobQ/CobB/MinD/ParA nucleotide binding domain protein</fullName>
    </submittedName>
</protein>
<dbReference type="PANTHER" id="PTHR13696:SF52">
    <property type="entry name" value="PARA FAMILY PROTEIN CT_582"/>
    <property type="match status" value="1"/>
</dbReference>
<evidence type="ECO:0000313" key="4">
    <source>
        <dbReference type="Proteomes" id="UP000002979"/>
    </source>
</evidence>
<dbReference type="SUPFAM" id="SSF52540">
    <property type="entry name" value="P-loop containing nucleoside triphosphate hydrolases"/>
    <property type="match status" value="1"/>
</dbReference>
<sequence>MRTIAISNYKGGVGKTTTAVNLAAIFAAQGLRTLLVDLDPQAPATDFFGLYDRAASERRTSVELLYGGAPVEEVAYAAGENLDVVASTIDLVDQNEMLLREQRLKFALDDASGSYDVCLIDCSPVMRRLAFNAYLAAAEGGMVVIPVKLDSTVMRGTALTVEATRSIADALRMPTPRWKILRTCVPGRMTNAEATGAAVLDGFFPEEQFETVIHASSKVCEGSWQWKPGGGIRAGEPPRARLRGARRRGVP</sequence>
<gene>
    <name evidence="3" type="ORF">COLAER_00706</name>
</gene>
<feature type="compositionally biased region" description="Basic residues" evidence="1">
    <location>
        <begin position="240"/>
        <end position="251"/>
    </location>
</feature>